<gene>
    <name evidence="1" type="ORF">DSM107010_41070</name>
</gene>
<accession>A0AB37UG22</accession>
<protein>
    <recommendedName>
        <fullName evidence="3">Segregation/condensation protein A</fullName>
    </recommendedName>
</protein>
<dbReference type="AlphaFoldDB" id="A0AB37UG22"/>
<name>A0AB37UG22_9CYAN</name>
<dbReference type="Proteomes" id="UP000282574">
    <property type="component" value="Unassembled WGS sequence"/>
</dbReference>
<comment type="caution">
    <text evidence="1">The sequence shown here is derived from an EMBL/GenBank/DDBJ whole genome shotgun (WGS) entry which is preliminary data.</text>
</comment>
<keyword evidence="2" id="KW-1185">Reference proteome</keyword>
<evidence type="ECO:0000313" key="1">
    <source>
        <dbReference type="EMBL" id="RUT10540.1"/>
    </source>
</evidence>
<evidence type="ECO:0008006" key="3">
    <source>
        <dbReference type="Google" id="ProtNLM"/>
    </source>
</evidence>
<dbReference type="EMBL" id="RSCK01000040">
    <property type="protein sequence ID" value="RUT10540.1"/>
    <property type="molecule type" value="Genomic_DNA"/>
</dbReference>
<sequence>MATEQLNLLMCQLQAARLTPETLDLRALLEWVDSIIGQLPKSLQLQVAGETMLQVAQLLALRAEVSIENWEYSYRDPVVSHGFFSDLVRQSMAVDLSDLIAPAPKRKRRSVPSFKVESSIVAPVDKSAVLEMVQQLEHNSEIAVSSPQSDEEKKQKALEVAHGEDVSTWIGAIADCFTSTSTRCLPLVELVEQIHSSTTLESDRKMLLVTTWLAVLSGDFELEQREDFYSPTGIWVSLRAIAVSQSD</sequence>
<reference evidence="1 2" key="1">
    <citation type="journal article" date="2019" name="Genome Biol. Evol.">
        <title>Day and night: Metabolic profiles and evolutionary relationships of six axenic non-marine cyanobacteria.</title>
        <authorList>
            <person name="Will S.E."/>
            <person name="Henke P."/>
            <person name="Boedeker C."/>
            <person name="Huang S."/>
            <person name="Brinkmann H."/>
            <person name="Rohde M."/>
            <person name="Jarek M."/>
            <person name="Friedl T."/>
            <person name="Seufert S."/>
            <person name="Schumacher M."/>
            <person name="Overmann J."/>
            <person name="Neumann-Schaal M."/>
            <person name="Petersen J."/>
        </authorList>
    </citation>
    <scope>NUCLEOTIDE SEQUENCE [LARGE SCALE GENOMIC DNA]</scope>
    <source>
        <strain evidence="1 2">SAG 39.79</strain>
    </source>
</reference>
<organism evidence="1 2">
    <name type="scientific">Chroococcidiopsis cubana SAG 39.79</name>
    <dbReference type="NCBI Taxonomy" id="388085"/>
    <lineage>
        <taxon>Bacteria</taxon>
        <taxon>Bacillati</taxon>
        <taxon>Cyanobacteriota</taxon>
        <taxon>Cyanophyceae</taxon>
        <taxon>Chroococcidiopsidales</taxon>
        <taxon>Chroococcidiopsidaceae</taxon>
        <taxon>Chroococcidiopsis</taxon>
    </lineage>
</organism>
<evidence type="ECO:0000313" key="2">
    <source>
        <dbReference type="Proteomes" id="UP000282574"/>
    </source>
</evidence>
<proteinExistence type="predicted"/>